<dbReference type="AlphaFoldDB" id="A0A0G4NXP3"/>
<accession>A0A0G4NXP3</accession>
<protein>
    <submittedName>
        <fullName evidence="1">Str. FM013</fullName>
    </submittedName>
</protein>
<sequence length="918" mass="102655">MADPFSVVSGACGVFSLGITICSGVIDYCSAVKEADEEVDRIARKATRMQNTMHLLENILRDNQSLIERDYADPLHQMVEIVRAGIDILQEAVKKCWGELQPGNSIQAMSRSTAKRALYPFRQKSLLSLSSVLDGLQLELSTAMHMAQMQITSHSHAAILTQGSATHMKIEEGFASLESRLERDISIKPGRRLTSSDCRSSSPECLHHQMPSCHCRHVVRKDRVAIRRFCISNNMFGFNVSASLEVSMGLHALKIAPSLSLRAVVPFDSPAFELIDKIRRVDFNYQPELMPHLVDTTIVELRQLYSEGKARPSDINPRGLLILHELCGLYWKFLQFPDAIPNYGRLINICLGDTASFEAQNYGLTPIDYFLGIAKTHRSDSCWAPPAIGHFYDPNQQYQDILRSLLHSGVGTYISVSGIATHKKKKELVNMLGNGLDISDEAFAILHESEPALEAAIASNPKSLSEDTGGTELLHLAVSWPDGLELMLEKGKYSTSTIHEALFEAIKENRPSSVQLLLNSKIPFPLWALHSSLELDAQICDILTTELVKRRTSLRNLAETILPIEELTRLGVSREQLPDGNWNSICTALKARGVVVPNEIYTEESSWDNTSSVLGQTSCLRLMKCLHLAGFRSMCRLAPPTPNHLEGVLDRAIWLIEMGLDLKFSEAGLPAVLELWPAIVQGFASVAKYGLIPGSPPTCNRVCQKVSKSLGNLNVRQQQFLRESLASNELDDCSCACSPDDGCRSITIALKELFRLGNLYSASVEIFGGHTCFKGQTMEYLFRDQSESFGFVLAVLRFLTFNELKLTHTCHYSHNQEWGAPVSGDDAAETHEEERLLLQELDILVSEFQQKYLELRIPLPDFIHGYWADRMKKILSRRERADAQIVQEARQVGVWLDWEPVDRVELVIEKPCRHATTV</sequence>
<name>A0A0G4NXP3_PENC3</name>
<proteinExistence type="predicted"/>
<dbReference type="EMBL" id="HG793135">
    <property type="protein sequence ID" value="CRL18853.1"/>
    <property type="molecule type" value="Genomic_DNA"/>
</dbReference>
<keyword evidence="2" id="KW-1185">Reference proteome</keyword>
<evidence type="ECO:0000313" key="2">
    <source>
        <dbReference type="Proteomes" id="UP000053732"/>
    </source>
</evidence>
<dbReference type="Proteomes" id="UP000053732">
    <property type="component" value="Unassembled WGS sequence"/>
</dbReference>
<gene>
    <name evidence="1" type="ORF">PCAMFM013_S002g000723</name>
</gene>
<reference evidence="1 2" key="1">
    <citation type="journal article" date="2014" name="Nat. Commun.">
        <title>Multiple recent horizontal transfers of a large genomic region in cheese making fungi.</title>
        <authorList>
            <person name="Cheeseman K."/>
            <person name="Ropars J."/>
            <person name="Renault P."/>
            <person name="Dupont J."/>
            <person name="Gouzy J."/>
            <person name="Branca A."/>
            <person name="Abraham A.L."/>
            <person name="Ceppi M."/>
            <person name="Conseiller E."/>
            <person name="Debuchy R."/>
            <person name="Malagnac F."/>
            <person name="Goarin A."/>
            <person name="Silar P."/>
            <person name="Lacoste S."/>
            <person name="Sallet E."/>
            <person name="Bensimon A."/>
            <person name="Giraud T."/>
            <person name="Brygoo Y."/>
        </authorList>
    </citation>
    <scope>NUCLEOTIDE SEQUENCE [LARGE SCALE GENOMIC DNA]</scope>
    <source>
        <strain evidence="2">FM 013</strain>
    </source>
</reference>
<evidence type="ECO:0000313" key="1">
    <source>
        <dbReference type="EMBL" id="CRL18853.1"/>
    </source>
</evidence>
<organism evidence="1 2">
    <name type="scientific">Penicillium camemberti (strain FM 013)</name>
    <dbReference type="NCBI Taxonomy" id="1429867"/>
    <lineage>
        <taxon>Eukaryota</taxon>
        <taxon>Fungi</taxon>
        <taxon>Dikarya</taxon>
        <taxon>Ascomycota</taxon>
        <taxon>Pezizomycotina</taxon>
        <taxon>Eurotiomycetes</taxon>
        <taxon>Eurotiomycetidae</taxon>
        <taxon>Eurotiales</taxon>
        <taxon>Aspergillaceae</taxon>
        <taxon>Penicillium</taxon>
    </lineage>
</organism>